<dbReference type="Gene3D" id="1.10.10.60">
    <property type="entry name" value="Homeodomain-like"/>
    <property type="match status" value="1"/>
</dbReference>
<dbReference type="RefSeq" id="WP_186872953.1">
    <property type="nucleotide sequence ID" value="NZ_JACOOR010000001.1"/>
</dbReference>
<dbReference type="GO" id="GO:0001216">
    <property type="term" value="F:DNA-binding transcription activator activity"/>
    <property type="evidence" value="ECO:0007669"/>
    <property type="project" value="InterPro"/>
</dbReference>
<dbReference type="InterPro" id="IPR007634">
    <property type="entry name" value="RNA_pol_sigma_54_DNA-bd"/>
</dbReference>
<protein>
    <submittedName>
        <fullName evidence="11">RNA polymerase factor sigma-54</fullName>
    </submittedName>
</protein>
<dbReference type="PANTHER" id="PTHR32248:SF4">
    <property type="entry name" value="RNA POLYMERASE SIGMA-54 FACTOR"/>
    <property type="match status" value="1"/>
</dbReference>
<feature type="domain" description="RNA polymerase sigma factor 54 DNA-binding" evidence="9">
    <location>
        <begin position="282"/>
        <end position="428"/>
    </location>
</feature>
<evidence type="ECO:0000256" key="3">
    <source>
        <dbReference type="ARBA" id="ARBA00022679"/>
    </source>
</evidence>
<dbReference type="AlphaFoldDB" id="A0A923L9R0"/>
<proteinExistence type="inferred from homology"/>
<evidence type="ECO:0000256" key="2">
    <source>
        <dbReference type="ARBA" id="ARBA00022478"/>
    </source>
</evidence>
<keyword evidence="7" id="KW-0238">DNA-binding</keyword>
<evidence type="ECO:0000256" key="1">
    <source>
        <dbReference type="ARBA" id="ARBA00008798"/>
    </source>
</evidence>
<sequence length="448" mass="52251">MKQELYMKSSQTFRQSLAPGVMHSIQLLTMPYVSLLPFLRKAVLENPLLEIEGNPEEISFSIHDMEDRVYSRTESEGYQIRDPESFESEEEMIRLEILMMKLEPDVQKAALAILEELDEYGYWRGGKEELCIRLGLSDEAVEKGKSAVQSIKPKGIGAKNLIECLQLQVDEGLEDGGLIKKIIEEHLEWADGRHQIQLQKEYKISSEQADGIVAYIRGLEPYPVNLENRKAEAVLIYPEISILCREDRLVCTLNVRAHEMLRVNEQYLKNLSEMREDTETVAYVRKCRSNAREMIENLKLRDQTLQNLAECLAVFQEDFFRYGPLWLKPMTLKTLAQRMKIGISTVSRCVQDKYIETEFGIFPLKMLFSSCLTTEDGREVSAMAVKAALQIFYKKHKEEKFSDNRLAELLEKQGIRISRRTINKYRNERNELRYVNWDKIRKDRNWDV</sequence>
<dbReference type="InterPro" id="IPR038709">
    <property type="entry name" value="RpoN_core-bd_sf"/>
</dbReference>
<dbReference type="Pfam" id="PF04963">
    <property type="entry name" value="Sigma54_CBD"/>
    <property type="match status" value="1"/>
</dbReference>
<evidence type="ECO:0000259" key="9">
    <source>
        <dbReference type="Pfam" id="PF04552"/>
    </source>
</evidence>
<dbReference type="GO" id="GO:0016779">
    <property type="term" value="F:nucleotidyltransferase activity"/>
    <property type="evidence" value="ECO:0007669"/>
    <property type="project" value="UniProtKB-KW"/>
</dbReference>
<evidence type="ECO:0000256" key="7">
    <source>
        <dbReference type="ARBA" id="ARBA00023125"/>
    </source>
</evidence>
<evidence type="ECO:0000256" key="4">
    <source>
        <dbReference type="ARBA" id="ARBA00022695"/>
    </source>
</evidence>
<keyword evidence="5" id="KW-0805">Transcription regulation</keyword>
<keyword evidence="6" id="KW-0731">Sigma factor</keyword>
<keyword evidence="8" id="KW-0804">Transcription</keyword>
<keyword evidence="3" id="KW-0808">Transferase</keyword>
<dbReference type="PRINTS" id="PR00045">
    <property type="entry name" value="SIGMA54FCT"/>
</dbReference>
<dbReference type="PROSITE" id="PS00718">
    <property type="entry name" value="SIGMA54_2"/>
    <property type="match status" value="1"/>
</dbReference>
<dbReference type="InterPro" id="IPR007046">
    <property type="entry name" value="RNA_pol_sigma_54_core-bd"/>
</dbReference>
<feature type="domain" description="RNA polymerase sigma factor 54 core-binding" evidence="10">
    <location>
        <begin position="90"/>
        <end position="267"/>
    </location>
</feature>
<evidence type="ECO:0000256" key="5">
    <source>
        <dbReference type="ARBA" id="ARBA00023015"/>
    </source>
</evidence>
<dbReference type="PIRSF" id="PIRSF000774">
    <property type="entry name" value="RpoN"/>
    <property type="match status" value="1"/>
</dbReference>
<keyword evidence="4" id="KW-0548">Nucleotidyltransferase</keyword>
<gene>
    <name evidence="11" type="primary">rpoN</name>
    <name evidence="11" type="ORF">H8S44_00245</name>
</gene>
<evidence type="ECO:0000313" key="11">
    <source>
        <dbReference type="EMBL" id="MBC5658217.1"/>
    </source>
</evidence>
<dbReference type="EMBL" id="JACOOR010000001">
    <property type="protein sequence ID" value="MBC5658217.1"/>
    <property type="molecule type" value="Genomic_DNA"/>
</dbReference>
<evidence type="ECO:0000256" key="6">
    <source>
        <dbReference type="ARBA" id="ARBA00023082"/>
    </source>
</evidence>
<dbReference type="PROSITE" id="PS50044">
    <property type="entry name" value="SIGMA54_3"/>
    <property type="match status" value="1"/>
</dbReference>
<evidence type="ECO:0000259" key="10">
    <source>
        <dbReference type="Pfam" id="PF04963"/>
    </source>
</evidence>
<keyword evidence="12" id="KW-1185">Reference proteome</keyword>
<organism evidence="11 12">
    <name type="scientific">Anaerosacchariphilus hominis</name>
    <dbReference type="NCBI Taxonomy" id="2763017"/>
    <lineage>
        <taxon>Bacteria</taxon>
        <taxon>Bacillati</taxon>
        <taxon>Bacillota</taxon>
        <taxon>Clostridia</taxon>
        <taxon>Lachnospirales</taxon>
        <taxon>Lachnospiraceae</taxon>
        <taxon>Anaerosacchariphilus</taxon>
    </lineage>
</organism>
<dbReference type="GO" id="GO:0003677">
    <property type="term" value="F:DNA binding"/>
    <property type="evidence" value="ECO:0007669"/>
    <property type="project" value="UniProtKB-KW"/>
</dbReference>
<keyword evidence="2" id="KW-0240">DNA-directed RNA polymerase</keyword>
<dbReference type="GO" id="GO:0000428">
    <property type="term" value="C:DNA-directed RNA polymerase complex"/>
    <property type="evidence" value="ECO:0007669"/>
    <property type="project" value="UniProtKB-KW"/>
</dbReference>
<dbReference type="NCBIfam" id="TIGR02395">
    <property type="entry name" value="rpoN_sigma"/>
    <property type="match status" value="1"/>
</dbReference>
<comment type="similarity">
    <text evidence="1">Belongs to the sigma-54 factor family.</text>
</comment>
<comment type="caution">
    <text evidence="11">The sequence shown here is derived from an EMBL/GenBank/DDBJ whole genome shotgun (WGS) entry which is preliminary data.</text>
</comment>
<accession>A0A923L9R0</accession>
<dbReference type="InterPro" id="IPR000394">
    <property type="entry name" value="RNA_pol_sigma_54"/>
</dbReference>
<evidence type="ECO:0000313" key="12">
    <source>
        <dbReference type="Proteomes" id="UP000649345"/>
    </source>
</evidence>
<dbReference type="Proteomes" id="UP000649345">
    <property type="component" value="Unassembled WGS sequence"/>
</dbReference>
<reference evidence="11" key="1">
    <citation type="submission" date="2020-08" db="EMBL/GenBank/DDBJ databases">
        <title>Genome public.</title>
        <authorList>
            <person name="Liu C."/>
            <person name="Sun Q."/>
        </authorList>
    </citation>
    <scope>NUCLEOTIDE SEQUENCE</scope>
    <source>
        <strain evidence="11">NSJ-68</strain>
    </source>
</reference>
<dbReference type="Pfam" id="PF00309">
    <property type="entry name" value="Sigma54_AID"/>
    <property type="match status" value="1"/>
</dbReference>
<dbReference type="Pfam" id="PF04552">
    <property type="entry name" value="Sigma54_DBD"/>
    <property type="match status" value="1"/>
</dbReference>
<dbReference type="GO" id="GO:0016987">
    <property type="term" value="F:sigma factor activity"/>
    <property type="evidence" value="ECO:0007669"/>
    <property type="project" value="UniProtKB-KW"/>
</dbReference>
<name>A0A923L9R0_9FIRM</name>
<dbReference type="Gene3D" id="1.10.10.1330">
    <property type="entry name" value="RNA polymerase sigma-54 factor, core-binding domain"/>
    <property type="match status" value="1"/>
</dbReference>
<evidence type="ECO:0000256" key="8">
    <source>
        <dbReference type="ARBA" id="ARBA00023163"/>
    </source>
</evidence>
<dbReference type="GO" id="GO:0006352">
    <property type="term" value="P:DNA-templated transcription initiation"/>
    <property type="evidence" value="ECO:0007669"/>
    <property type="project" value="InterPro"/>
</dbReference>
<dbReference type="PANTHER" id="PTHR32248">
    <property type="entry name" value="RNA POLYMERASE SIGMA-54 FACTOR"/>
    <property type="match status" value="1"/>
</dbReference>